<keyword evidence="1" id="KW-0862">Zinc</keyword>
<dbReference type="PANTHER" id="PTHR47591">
    <property type="entry name" value="ZINC FINGER PROTEIN ZAT2-RELATED"/>
    <property type="match status" value="1"/>
</dbReference>
<sequence length="388" mass="43383">MNSTKKDQIFGIESSTENDENEESSPSERIYHDNSNINPCEDKGSLPNDSRRGSHFRIKIKASSNNNINCCYMCRKKFPTIKSLCGHMRSHPEREWRGIQPPLYVHDDVVVESSSSNRSSSGVVDVADVDLSGSLCWGWSTTAKRGRKSLKLSSCSNNNNHNSTSAGVREAEQRPMLEGVYELMLLSGVLQCDAGETSEKLMKKGSIVASVESSQKSREEKGSDHGSIVRIDVENRTSNRSNKKKNKKKGTKKMKLDEIGTSMNKLDGIETTKRLYKCSICNESFQCYQALGSHLSNHKMKSKNIRSFVEFESHEHDHNGNTTTMMEAFVGRKSSLEEAKSPQATSHVEKCPKILSFDLNMPPIMDEEEKGIESELIIPDTNLVPSAY</sequence>
<dbReference type="PROSITE" id="PS50157">
    <property type="entry name" value="ZINC_FINGER_C2H2_2"/>
    <property type="match status" value="1"/>
</dbReference>
<feature type="compositionally biased region" description="Basic residues" evidence="2">
    <location>
        <begin position="241"/>
        <end position="253"/>
    </location>
</feature>
<comment type="caution">
    <text evidence="4">The sequence shown here is derived from an EMBL/GenBank/DDBJ whole genome shotgun (WGS) entry which is preliminary data.</text>
</comment>
<keyword evidence="1" id="KW-0863">Zinc-finger</keyword>
<evidence type="ECO:0000313" key="5">
    <source>
        <dbReference type="Proteomes" id="UP001497480"/>
    </source>
</evidence>
<feature type="region of interest" description="Disordered" evidence="2">
    <location>
        <begin position="1"/>
        <end position="52"/>
    </location>
</feature>
<feature type="compositionally biased region" description="Low complexity" evidence="2">
    <location>
        <begin position="153"/>
        <end position="165"/>
    </location>
</feature>
<keyword evidence="5" id="KW-1185">Reference proteome</keyword>
<protein>
    <recommendedName>
        <fullName evidence="3">C2H2-type domain-containing protein</fullName>
    </recommendedName>
</protein>
<organism evidence="4 5">
    <name type="scientific">Lupinus luteus</name>
    <name type="common">European yellow lupine</name>
    <dbReference type="NCBI Taxonomy" id="3873"/>
    <lineage>
        <taxon>Eukaryota</taxon>
        <taxon>Viridiplantae</taxon>
        <taxon>Streptophyta</taxon>
        <taxon>Embryophyta</taxon>
        <taxon>Tracheophyta</taxon>
        <taxon>Spermatophyta</taxon>
        <taxon>Magnoliopsida</taxon>
        <taxon>eudicotyledons</taxon>
        <taxon>Gunneridae</taxon>
        <taxon>Pentapetalae</taxon>
        <taxon>rosids</taxon>
        <taxon>fabids</taxon>
        <taxon>Fabales</taxon>
        <taxon>Fabaceae</taxon>
        <taxon>Papilionoideae</taxon>
        <taxon>50 kb inversion clade</taxon>
        <taxon>genistoids sensu lato</taxon>
        <taxon>core genistoids</taxon>
        <taxon>Genisteae</taxon>
        <taxon>Lupinus</taxon>
    </lineage>
</organism>
<dbReference type="PANTHER" id="PTHR47591:SF13">
    <property type="entry name" value="OS02G0293900 PROTEIN"/>
    <property type="match status" value="1"/>
</dbReference>
<dbReference type="SMART" id="SM00355">
    <property type="entry name" value="ZnF_C2H2"/>
    <property type="match status" value="2"/>
</dbReference>
<feature type="compositionally biased region" description="Acidic residues" evidence="2">
    <location>
        <begin position="16"/>
        <end position="25"/>
    </location>
</feature>
<gene>
    <name evidence="4" type="ORF">LLUT_LOCUS31895</name>
</gene>
<dbReference type="AlphaFoldDB" id="A0AAV1YD18"/>
<evidence type="ECO:0000256" key="2">
    <source>
        <dbReference type="SAM" id="MobiDB-lite"/>
    </source>
</evidence>
<feature type="domain" description="C2H2-type" evidence="3">
    <location>
        <begin position="276"/>
        <end position="303"/>
    </location>
</feature>
<reference evidence="4 5" key="1">
    <citation type="submission" date="2024-03" db="EMBL/GenBank/DDBJ databases">
        <authorList>
            <person name="Martinez-Hernandez J."/>
        </authorList>
    </citation>
    <scope>NUCLEOTIDE SEQUENCE [LARGE SCALE GENOMIC DNA]</scope>
</reference>
<dbReference type="EMBL" id="CAXHTB010000023">
    <property type="protein sequence ID" value="CAL0330835.1"/>
    <property type="molecule type" value="Genomic_DNA"/>
</dbReference>
<dbReference type="PROSITE" id="PS00028">
    <property type="entry name" value="ZINC_FINGER_C2H2_1"/>
    <property type="match status" value="2"/>
</dbReference>
<proteinExistence type="predicted"/>
<keyword evidence="1" id="KW-0479">Metal-binding</keyword>
<feature type="region of interest" description="Disordered" evidence="2">
    <location>
        <begin position="209"/>
        <end position="253"/>
    </location>
</feature>
<name>A0AAV1YD18_LUPLU</name>
<dbReference type="Proteomes" id="UP001497480">
    <property type="component" value="Unassembled WGS sequence"/>
</dbReference>
<evidence type="ECO:0000259" key="3">
    <source>
        <dbReference type="PROSITE" id="PS50157"/>
    </source>
</evidence>
<evidence type="ECO:0000256" key="1">
    <source>
        <dbReference type="PROSITE-ProRule" id="PRU00042"/>
    </source>
</evidence>
<accession>A0AAV1YD18</accession>
<feature type="compositionally biased region" description="Basic and acidic residues" evidence="2">
    <location>
        <begin position="215"/>
        <end position="224"/>
    </location>
</feature>
<evidence type="ECO:0000313" key="4">
    <source>
        <dbReference type="EMBL" id="CAL0330835.1"/>
    </source>
</evidence>
<dbReference type="Pfam" id="PF13912">
    <property type="entry name" value="zf-C2H2_6"/>
    <property type="match status" value="2"/>
</dbReference>
<feature type="region of interest" description="Disordered" evidence="2">
    <location>
        <begin position="151"/>
        <end position="171"/>
    </location>
</feature>
<dbReference type="GO" id="GO:0008270">
    <property type="term" value="F:zinc ion binding"/>
    <property type="evidence" value="ECO:0007669"/>
    <property type="project" value="UniProtKB-KW"/>
</dbReference>
<feature type="compositionally biased region" description="Basic and acidic residues" evidence="2">
    <location>
        <begin position="40"/>
        <end position="52"/>
    </location>
</feature>
<dbReference type="InterPro" id="IPR013087">
    <property type="entry name" value="Znf_C2H2_type"/>
</dbReference>
<dbReference type="SUPFAM" id="SSF57667">
    <property type="entry name" value="beta-beta-alpha zinc fingers"/>
    <property type="match status" value="1"/>
</dbReference>
<dbReference type="InterPro" id="IPR036236">
    <property type="entry name" value="Znf_C2H2_sf"/>
</dbReference>